<feature type="domain" description="Pyridoxamine 5'-phosphate oxidase N-terminal" evidence="1">
    <location>
        <begin position="7"/>
        <end position="118"/>
    </location>
</feature>
<dbReference type="Pfam" id="PF01243">
    <property type="entry name" value="PNPOx_N"/>
    <property type="match status" value="1"/>
</dbReference>
<evidence type="ECO:0000259" key="1">
    <source>
        <dbReference type="Pfam" id="PF01243"/>
    </source>
</evidence>
<dbReference type="SUPFAM" id="SSF50475">
    <property type="entry name" value="FMN-binding split barrel"/>
    <property type="match status" value="1"/>
</dbReference>
<evidence type="ECO:0000313" key="3">
    <source>
        <dbReference type="Proteomes" id="UP000677616"/>
    </source>
</evidence>
<evidence type="ECO:0000313" key="2">
    <source>
        <dbReference type="EMBL" id="QUE55321.1"/>
    </source>
</evidence>
<organism evidence="2 3">
    <name type="scientific">Streptococcus oriscaviae</name>
    <dbReference type="NCBI Taxonomy" id="2781599"/>
    <lineage>
        <taxon>Bacteria</taxon>
        <taxon>Bacillati</taxon>
        <taxon>Bacillota</taxon>
        <taxon>Bacilli</taxon>
        <taxon>Lactobacillales</taxon>
        <taxon>Streptococcaceae</taxon>
        <taxon>Streptococcus</taxon>
    </lineage>
</organism>
<reference evidence="2 3" key="1">
    <citation type="submission" date="2021-04" db="EMBL/GenBank/DDBJ databases">
        <title>Complete genome sequence of a novel Streptococcus species.</title>
        <authorList>
            <person name="Teng J.L.L."/>
        </authorList>
    </citation>
    <scope>NUCLEOTIDE SEQUENCE [LARGE SCALE GENOMIC DNA]</scope>
    <source>
        <strain evidence="2 3">HKU75</strain>
    </source>
</reference>
<proteinExistence type="predicted"/>
<dbReference type="InterPro" id="IPR012349">
    <property type="entry name" value="Split_barrel_FMN-bd"/>
</dbReference>
<dbReference type="Proteomes" id="UP000677616">
    <property type="component" value="Chromosome"/>
</dbReference>
<gene>
    <name evidence="2" type="ORF">INT76_05515</name>
</gene>
<name>A0ABX7YNA8_9STRE</name>
<keyword evidence="3" id="KW-1185">Reference proteome</keyword>
<dbReference type="RefSeq" id="WP_212572971.1">
    <property type="nucleotide sequence ID" value="NZ_CP073084.1"/>
</dbReference>
<dbReference type="Gene3D" id="2.30.110.10">
    <property type="entry name" value="Electron Transport, Fmn-binding Protein, Chain A"/>
    <property type="match status" value="1"/>
</dbReference>
<protein>
    <submittedName>
        <fullName evidence="2">Pyridoxamine 5'-phosphate oxidase family protein</fullName>
    </submittedName>
</protein>
<accession>A0ABX7YNA8</accession>
<dbReference type="InterPro" id="IPR011576">
    <property type="entry name" value="Pyridox_Oxase_N"/>
</dbReference>
<sequence length="151" mass="17344">MEVKCIMDILEEMKVGVFATVDADGMPHARHAHITAANEEGIFFMTSPQTHFYRQLQENAHIALTAMSEEKYLIQVIRIEGRVRPVENEDLRKIFADNPYYQHVYKDEENADSMQVFQIYEGQGFYHSLTQSHKYVFPIGGGEGSVTRTIV</sequence>
<dbReference type="EMBL" id="CP073084">
    <property type="protein sequence ID" value="QUE55321.1"/>
    <property type="molecule type" value="Genomic_DNA"/>
</dbReference>